<evidence type="ECO:0000259" key="1">
    <source>
        <dbReference type="Pfam" id="PF01261"/>
    </source>
</evidence>
<dbReference type="InterPro" id="IPR036237">
    <property type="entry name" value="Xyl_isomerase-like_sf"/>
</dbReference>
<dbReference type="Pfam" id="PF01261">
    <property type="entry name" value="AP_endonuc_2"/>
    <property type="match status" value="1"/>
</dbReference>
<evidence type="ECO:0000313" key="2">
    <source>
        <dbReference type="EMBL" id="GAG76901.1"/>
    </source>
</evidence>
<gene>
    <name evidence="2" type="ORF">S01H4_35198</name>
</gene>
<dbReference type="Gene3D" id="3.20.20.150">
    <property type="entry name" value="Divalent-metal-dependent TIM barrel enzymes"/>
    <property type="match status" value="1"/>
</dbReference>
<comment type="caution">
    <text evidence="2">The sequence shown here is derived from an EMBL/GenBank/DDBJ whole genome shotgun (WGS) entry which is preliminary data.</text>
</comment>
<dbReference type="InterPro" id="IPR013022">
    <property type="entry name" value="Xyl_isomerase-like_TIM-brl"/>
</dbReference>
<proteinExistence type="predicted"/>
<dbReference type="AlphaFoldDB" id="X1BXL7"/>
<dbReference type="SUPFAM" id="SSF51658">
    <property type="entry name" value="Xylose isomerase-like"/>
    <property type="match status" value="1"/>
</dbReference>
<protein>
    <recommendedName>
        <fullName evidence="1">Xylose isomerase-like TIM barrel domain-containing protein</fullName>
    </recommendedName>
</protein>
<feature type="non-terminal residue" evidence="2">
    <location>
        <position position="107"/>
    </location>
</feature>
<accession>X1BXL7</accession>
<name>X1BXL7_9ZZZZ</name>
<dbReference type="EMBL" id="BART01018686">
    <property type="protein sequence ID" value="GAG76901.1"/>
    <property type="molecule type" value="Genomic_DNA"/>
</dbReference>
<sequence length="107" mass="11815">MKLGCNTWMYSSFPTWIPAYPIEYVIKKLAKIGYDGIELGAASPVAYPPYITKEDRKRISNLLRENNIEISSVLVCPGGGCGNNVASPIEAERKQAVQSYKDCIDLA</sequence>
<reference evidence="2" key="1">
    <citation type="journal article" date="2014" name="Front. Microbiol.">
        <title>High frequency of phylogenetically diverse reductive dehalogenase-homologous genes in deep subseafloor sedimentary metagenomes.</title>
        <authorList>
            <person name="Kawai M."/>
            <person name="Futagami T."/>
            <person name="Toyoda A."/>
            <person name="Takaki Y."/>
            <person name="Nishi S."/>
            <person name="Hori S."/>
            <person name="Arai W."/>
            <person name="Tsubouchi T."/>
            <person name="Morono Y."/>
            <person name="Uchiyama I."/>
            <person name="Ito T."/>
            <person name="Fujiyama A."/>
            <person name="Inagaki F."/>
            <person name="Takami H."/>
        </authorList>
    </citation>
    <scope>NUCLEOTIDE SEQUENCE</scope>
    <source>
        <strain evidence="2">Expedition CK06-06</strain>
    </source>
</reference>
<feature type="domain" description="Xylose isomerase-like TIM barrel" evidence="1">
    <location>
        <begin position="27"/>
        <end position="107"/>
    </location>
</feature>
<organism evidence="2">
    <name type="scientific">marine sediment metagenome</name>
    <dbReference type="NCBI Taxonomy" id="412755"/>
    <lineage>
        <taxon>unclassified sequences</taxon>
        <taxon>metagenomes</taxon>
        <taxon>ecological metagenomes</taxon>
    </lineage>
</organism>